<feature type="compositionally biased region" description="Low complexity" evidence="7">
    <location>
        <begin position="1629"/>
        <end position="1641"/>
    </location>
</feature>
<dbReference type="SMART" id="SM01341">
    <property type="entry name" value="Tower"/>
    <property type="match status" value="1"/>
</dbReference>
<feature type="region of interest" description="Disordered" evidence="7">
    <location>
        <begin position="2704"/>
        <end position="2739"/>
    </location>
</feature>
<feature type="region of interest" description="Disordered" evidence="7">
    <location>
        <begin position="84"/>
        <end position="105"/>
    </location>
</feature>
<keyword evidence="1" id="KW-0677">Repeat</keyword>
<feature type="region of interest" description="Disordered" evidence="7">
    <location>
        <begin position="1047"/>
        <end position="1097"/>
    </location>
</feature>
<dbReference type="SUPFAM" id="SSF81878">
    <property type="entry name" value="BRCA2 tower domain"/>
    <property type="match status" value="1"/>
</dbReference>
<keyword evidence="5" id="KW-0234">DNA repair</keyword>
<evidence type="ECO:0000256" key="6">
    <source>
        <dbReference type="SAM" id="Coils"/>
    </source>
</evidence>
<evidence type="ECO:0000313" key="9">
    <source>
        <dbReference type="EMBL" id="GFR93052.1"/>
    </source>
</evidence>
<gene>
    <name evidence="9" type="ORF">ElyMa_004369000</name>
</gene>
<dbReference type="CDD" id="cd04493">
    <property type="entry name" value="BRCA2DBD_OB1"/>
    <property type="match status" value="1"/>
</dbReference>
<keyword evidence="2" id="KW-0227">DNA damage</keyword>
<keyword evidence="3" id="KW-0238">DNA-binding</keyword>
<protein>
    <submittedName>
        <fullName evidence="9">Breast cancer type 2 susceptibility protein</fullName>
    </submittedName>
</protein>
<feature type="region of interest" description="Disordered" evidence="7">
    <location>
        <begin position="1624"/>
        <end position="1651"/>
    </location>
</feature>
<dbReference type="InterPro" id="IPR015252">
    <property type="entry name" value="BRCA2_hlx"/>
</dbReference>
<dbReference type="Proteomes" id="UP000762676">
    <property type="component" value="Unassembled WGS sequence"/>
</dbReference>
<feature type="compositionally biased region" description="Polar residues" evidence="7">
    <location>
        <begin position="2838"/>
        <end position="2853"/>
    </location>
</feature>
<proteinExistence type="predicted"/>
<evidence type="ECO:0000259" key="8">
    <source>
        <dbReference type="SMART" id="SM01341"/>
    </source>
</evidence>
<accession>A0AAV4H4Q9</accession>
<dbReference type="SUPFAM" id="SSF50249">
    <property type="entry name" value="Nucleic acid-binding proteins"/>
    <property type="match status" value="1"/>
</dbReference>
<feature type="compositionally biased region" description="Polar residues" evidence="7">
    <location>
        <begin position="2490"/>
        <end position="2522"/>
    </location>
</feature>
<feature type="region of interest" description="Disordered" evidence="7">
    <location>
        <begin position="2597"/>
        <end position="2631"/>
    </location>
</feature>
<feature type="region of interest" description="Disordered" evidence="7">
    <location>
        <begin position="2834"/>
        <end position="2855"/>
    </location>
</feature>
<evidence type="ECO:0000256" key="1">
    <source>
        <dbReference type="ARBA" id="ARBA00022737"/>
    </source>
</evidence>
<feature type="compositionally biased region" description="Polar residues" evidence="7">
    <location>
        <begin position="85"/>
        <end position="98"/>
    </location>
</feature>
<evidence type="ECO:0000313" key="10">
    <source>
        <dbReference type="Proteomes" id="UP000762676"/>
    </source>
</evidence>
<dbReference type="GO" id="GO:0003677">
    <property type="term" value="F:DNA binding"/>
    <property type="evidence" value="ECO:0007669"/>
    <property type="project" value="UniProtKB-KW"/>
</dbReference>
<feature type="compositionally biased region" description="Basic and acidic residues" evidence="7">
    <location>
        <begin position="1067"/>
        <end position="1076"/>
    </location>
</feature>
<feature type="compositionally biased region" description="Basic and acidic residues" evidence="7">
    <location>
        <begin position="2725"/>
        <end position="2739"/>
    </location>
</feature>
<evidence type="ECO:0000256" key="5">
    <source>
        <dbReference type="ARBA" id="ARBA00023204"/>
    </source>
</evidence>
<reference evidence="9 10" key="1">
    <citation type="journal article" date="2021" name="Elife">
        <title>Chloroplast acquisition without the gene transfer in kleptoplastic sea slugs, Plakobranchus ocellatus.</title>
        <authorList>
            <person name="Maeda T."/>
            <person name="Takahashi S."/>
            <person name="Yoshida T."/>
            <person name="Shimamura S."/>
            <person name="Takaki Y."/>
            <person name="Nagai Y."/>
            <person name="Toyoda A."/>
            <person name="Suzuki Y."/>
            <person name="Arimoto A."/>
            <person name="Ishii H."/>
            <person name="Satoh N."/>
            <person name="Nishiyama T."/>
            <person name="Hasebe M."/>
            <person name="Maruyama T."/>
            <person name="Minagawa J."/>
            <person name="Obokata J."/>
            <person name="Shigenobu S."/>
        </authorList>
    </citation>
    <scope>NUCLEOTIDE SEQUENCE [LARGE SCALE GENOMIC DNA]</scope>
</reference>
<feature type="domain" description="Tower" evidence="8">
    <location>
        <begin position="3246"/>
        <end position="3287"/>
    </location>
</feature>
<dbReference type="Gene3D" id="2.40.50.140">
    <property type="entry name" value="Nucleic acid-binding proteins"/>
    <property type="match status" value="1"/>
</dbReference>
<dbReference type="Pfam" id="PF09121">
    <property type="entry name" value="Tower"/>
    <property type="match status" value="1"/>
</dbReference>
<dbReference type="PROSITE" id="PS50138">
    <property type="entry name" value="BRCA2_REPEAT"/>
    <property type="match status" value="8"/>
</dbReference>
<dbReference type="EMBL" id="BMAT01008813">
    <property type="protein sequence ID" value="GFR93052.1"/>
    <property type="molecule type" value="Genomic_DNA"/>
</dbReference>
<name>A0AAV4H4Q9_9GAST</name>
<dbReference type="InterPro" id="IPR015205">
    <property type="entry name" value="Tower_dom"/>
</dbReference>
<evidence type="ECO:0000256" key="4">
    <source>
        <dbReference type="ARBA" id="ARBA00023172"/>
    </source>
</evidence>
<feature type="region of interest" description="Disordered" evidence="7">
    <location>
        <begin position="923"/>
        <end position="961"/>
    </location>
</feature>
<feature type="compositionally biased region" description="Polar residues" evidence="7">
    <location>
        <begin position="1642"/>
        <end position="1651"/>
    </location>
</feature>
<dbReference type="Pfam" id="PF09103">
    <property type="entry name" value="BRCA-2_OB1"/>
    <property type="match status" value="1"/>
</dbReference>
<dbReference type="Pfam" id="PF00634">
    <property type="entry name" value="BRCA2"/>
    <property type="match status" value="5"/>
</dbReference>
<evidence type="ECO:0000256" key="2">
    <source>
        <dbReference type="ARBA" id="ARBA00022763"/>
    </source>
</evidence>
<feature type="compositionally biased region" description="Polar residues" evidence="7">
    <location>
        <begin position="930"/>
        <end position="944"/>
    </location>
</feature>
<keyword evidence="10" id="KW-1185">Reference proteome</keyword>
<feature type="compositionally biased region" description="Basic and acidic residues" evidence="7">
    <location>
        <begin position="385"/>
        <end position="398"/>
    </location>
</feature>
<dbReference type="Gene3D" id="6.10.70.10">
    <property type="match status" value="1"/>
</dbReference>
<keyword evidence="6" id="KW-0175">Coiled coil</keyword>
<feature type="coiled-coil region" evidence="6">
    <location>
        <begin position="3259"/>
        <end position="3290"/>
    </location>
</feature>
<dbReference type="SUPFAM" id="SSF81872">
    <property type="entry name" value="BRCA2 helical domain"/>
    <property type="match status" value="1"/>
</dbReference>
<evidence type="ECO:0000256" key="7">
    <source>
        <dbReference type="SAM" id="MobiDB-lite"/>
    </source>
</evidence>
<dbReference type="InterPro" id="IPR012340">
    <property type="entry name" value="NA-bd_OB-fold"/>
</dbReference>
<dbReference type="GO" id="GO:0006355">
    <property type="term" value="P:regulation of DNA-templated transcription"/>
    <property type="evidence" value="ECO:0007669"/>
    <property type="project" value="TreeGrafter"/>
</dbReference>
<feature type="region of interest" description="Disordered" evidence="7">
    <location>
        <begin position="378"/>
        <end position="411"/>
    </location>
</feature>
<keyword evidence="4" id="KW-0233">DNA recombination</keyword>
<dbReference type="GO" id="GO:0000724">
    <property type="term" value="P:double-strand break repair via homologous recombination"/>
    <property type="evidence" value="ECO:0007669"/>
    <property type="project" value="InterPro"/>
</dbReference>
<organism evidence="9 10">
    <name type="scientific">Elysia marginata</name>
    <dbReference type="NCBI Taxonomy" id="1093978"/>
    <lineage>
        <taxon>Eukaryota</taxon>
        <taxon>Metazoa</taxon>
        <taxon>Spiralia</taxon>
        <taxon>Lophotrochozoa</taxon>
        <taxon>Mollusca</taxon>
        <taxon>Gastropoda</taxon>
        <taxon>Heterobranchia</taxon>
        <taxon>Euthyneura</taxon>
        <taxon>Panpulmonata</taxon>
        <taxon>Sacoglossa</taxon>
        <taxon>Placobranchoidea</taxon>
        <taxon>Plakobranchidae</taxon>
        <taxon>Elysia</taxon>
    </lineage>
</organism>
<dbReference type="Pfam" id="PF09169">
    <property type="entry name" value="BRCA-2_helical"/>
    <property type="match status" value="1"/>
</dbReference>
<dbReference type="InterPro" id="IPR015525">
    <property type="entry name" value="BRCA2"/>
</dbReference>
<dbReference type="GO" id="GO:0005634">
    <property type="term" value="C:nucleus"/>
    <property type="evidence" value="ECO:0007669"/>
    <property type="project" value="TreeGrafter"/>
</dbReference>
<dbReference type="PANTHER" id="PTHR11289:SF0">
    <property type="entry name" value="BREAST CANCER TYPE 2 SUSCEPTIBILITY PROTEIN"/>
    <property type="match status" value="1"/>
</dbReference>
<evidence type="ECO:0000256" key="3">
    <source>
        <dbReference type="ARBA" id="ARBA00023125"/>
    </source>
</evidence>
<dbReference type="PANTHER" id="PTHR11289">
    <property type="entry name" value="BREAST CANCER TYPE 2 SUSCEPTIBILITY PROTEIN BRCA2"/>
    <property type="match status" value="1"/>
</dbReference>
<dbReference type="InterPro" id="IPR015187">
    <property type="entry name" value="BRCA2_OB_1"/>
</dbReference>
<comment type="caution">
    <text evidence="9">The sequence shown here is derived from an EMBL/GenBank/DDBJ whole genome shotgun (WGS) entry which is preliminary data.</text>
</comment>
<feature type="compositionally biased region" description="Polar residues" evidence="7">
    <location>
        <begin position="2621"/>
        <end position="2631"/>
    </location>
</feature>
<feature type="region of interest" description="Disordered" evidence="7">
    <location>
        <begin position="2490"/>
        <end position="2523"/>
    </location>
</feature>
<dbReference type="InterPro" id="IPR002093">
    <property type="entry name" value="BRCA2_repeat"/>
</dbReference>
<dbReference type="InterPro" id="IPR036315">
    <property type="entry name" value="BRCA2_hlx_sf"/>
</dbReference>
<sequence>MDLCKCCKVAHKNLLFSHLASCHEENLLSEAVLEDLGDTSLSWFEDLTETFLSTASSREKDESISLSNVEKIWSPCPRGGVATVRGQSTSGAVETTSPRDLPELGVNNRSSSCGDLCTSNADLSWTSAMATPLDAACNISYFYGDNSTLPGCGTQTSLIASARSEGSATALRTPSWTEKKQDTVKPKVLSRMLFSPGQKSLSNDSLSATVEWSLEADTTVEQEETICSESDVKVDNSLNVTLASNQEPLEHEQDTLTAKDTSVCLTTNQSVSEPSRFTTEDESDKKKDLGISYTMGMDLKNITAEMSIESEFSDSFTAEEMEMIEDDYIKQSEELSNMDTQLVKVDVTSPTAKKEKKAVNDSQQHSHVESVLAMIFPSQGNEDSSDQKENKHLLEKQHSNTSGVEQDTEDQSKENKMFLGGLASVNCKNDLTNKVNQNHVETTTTPTKANYTDIVSGKDINCINKEEKLCDLKETSTPQSILKHLQTPRSSVKKRVRFSIKVDSSSSSHLENGVNSLADMLNKELPFHEDVSSAITMNFNTEEIESEEPSQVYVMKSEDDSRLQSQSLYQDKEVISYKSQSECVLVSSQIEDISSLYPQGGDSSLFRDDHKMSSQITQECCPPTSRNVIDTEMAEAIHSVNGQSNITTMLSNDKFQNNLDTSEFVFDDLSPPLSPAFPSQVLSVHETLDEEEKRPEFDSMKVMAENASKEVTVTKKSGSSNTGSLLDSNIKSDIFVQEADKTELKKLSKNVTSQNVSGLTETKSLDAPKSAASICILEDGDDEIMCAVAISTENNPELTHQNSSDAAVEKQTSHVSEEALTPTTYVKTDNLSYSKQTFVAHTSDSASKLNLTTKPPEVTPVVSKSSITESLHSPGLNPLCLNTKTYMTGLPSTESSLKTITPFAKSKSRKFLYPTSVQKQPALLNKSEKITSPPSSGLKQQGDCTTPTTTTEKSPSHGITENVELPIDTRVSNEFCTEPVPFIGHASHAGEPPRDCMDKADLPMWSSGTRNKNQLQLSSRRQNTLSRLNKKSDEGYLGFAKFSDVFQDTEEPTTPPQFQETTAVDSNESRKLRNEDSSFPPSDKTTLSKKTEDMQLRREKTPTLQETFENSSYGNCEDHHQLRKDSEPSYVVKQDSAKEMENESENLIKQGREVNEASKTVQAVKSSPSIDDEILEEEFGEDFTSQMWTATEFSQIVCCPDDDIKIMQHSGNKIAGVHAEVNEFKDSPDIGLDSGGQDCVFDTYGNSKTEGRTFAGKSAELPAETPHKNSSKKLFGFSSAASVLKNFSDESGSFSTGLDSDADLESQLENVIKAKKGFENREEHVYQTSQYNKATFGAHSMTVYQKGNENVGKLDVLEDQLEHILQSRRNIESSAAKKSYKSTLIPTFNSGTHSSSSTSEVSAALPQGGKAREKRWELDKCYVARDIGSSETNPVSLNLSNRGFTTAAGKDINLSAAAQNKAWSLWDSVSKELDPAPSGKTDVDSDCSEVKFKSKCSIAGGHKQEENIQPVVCGFTTAAGKDISMSVAAEVKAKKLWESVLVETAEDSTSSEKFSMPSLCTKHTSREAIKTNGNLDTSFFAPVSKLDNLLGESSGRLHGGDRQKVPDIDKRHKGFQPFKAPKIVKSRPTSTSATTKAGSTSLQVTQNQDDKPTFSTNIGETCADKSSLHPHNVSTASKVLLDVDNCIPEMPNKEEGESKKDAIVVRVQEDEEMKEDSSVSACALGDNEATLKSAVHVLPTSSNHSNISKAASFPEAENTGLLENDKCNSLGPQSLLENHVVSGMVDNQNNMLSNQHLTDTKVVGKLATEMLSVAKIPEKVLSFKETVDFSDSNLMKDCSGKVVDMNKMSPCQLSSSKLVVSTSLTKDIKPTCDIAQGSRNINRKEIVREQDPPELASLVCGYGKVFNNSENISQNATKVSESKITTGPTMDKDLEYATISRKFSAPISEEVPCQGKTAQEDYDALFTSKPSSVGFSTASDQTVSVSEKSLTHARRIFNDEAGQHFETKDNTMLAKLSLSEVSTASDKFASDLEKATSRDITFPEDCVKSRPICDASIDLSIDKPKSLGFSTASGKAVSVSKRALCRARTFLNDDAQNICDGEKKPSVSSSKCLEYSTSSDDLGTVLSEMVTCHSTVPEDDAKSKSTDKTVPNSMSLGFSTASGKLVTVSEKALSHAKTVLEQNAQEFNETKETPGMSKPCSFEFSKPAGKLESVPNKALCDPITSADYDFNQSCHANVGKTESKPRSFGFSTASGKSVAVSKKALSHARTFLKDSAQEFCASGEDHNVNIPNPSDSGFSTASGKSVSVSEKALSHAKTFLDNVDQNYCATEGEPDKSICSVSGFSTASGKSVSVSEKALCHLRTFLDDDANDVCEIKTENRSNVSYSSSSGFSTASGQSVAVTDKALCHAKRFLDDSADVSCNASKKMSIPKPSLSGFSTAAGKSVSVSDKALHQPKSMLENSDECVSVFKRNSDMTKIDITAFCTSGDPQATKAGNSSDNSTNPGPQLVSPANTSIPSLGSSRVKCQEETDFRYEKDAIKAAPNDRPVMTLRKHLTPQGAKCDEFQYDRSNPKMRKLRAMSSTKYLEEKSVAVSPLTNENKAPTSFKPPYKKVKPDASGDCSSPLQGHDQNLKHNNVKGSSFVPPPVVKTTPEHQNLGLGDLVNTKQLDRKAKPVFGPLKSGLAVSHDLTSLHLVTEQKDCRRPSVSSISSPTLPPATNLLAEESSREHNKANDDGLRCEDLDNEAENELLCSDFYGPYKKGSDEGSVDAENKKASMTNTSSLLILNSAQDGSHKKRNEFVCEESVPGQHKSLVAGSYQVATSKQWNLKSTALPRGVSTSDNGKTSNMTCQGSEKESSHIQDAAICAISSTRSSATPVVSSTGSKGITGDTCERESSFSKPDVHVNASMISSLEFEEAVMAQEKMIRNKKRRKVQPCCGRWLEIRKKGGSKGKPLLPLSSLDQESKQSFTYHELLSMGVCPSTLAVNSLNAKDYRFNISRYFPATSSRILVGDGALLVPDLQGFAGEQEFYKAFLTLEGVDPLLCDQTWLKNHYRWLVWKLAAYEICWPIQFAGRCLTPDLLMLQLKYRYDREVDACHRSAIKKIVERDDTPSKRMVLCVASIDRQASAQPILELTDGWYSIRAQIDSVLSGLVSSNRLRPGVKIITSGAELVGGHGACSPLEIPDALMLKLSGNSTRPARWLARLGYCAPSAPMCMPLVSLAHGGGTAGCVDVVLSRKYPTMFMEKLPDGACIFRTLEEEEKANRKHEEKRQEQIEKLYSALQTAKEKESSSTGGVKARRLSKKEIEQLWSGQELAEAMESALNPEDFQQCLSTSQVERLSEFKRVEADRRQHEINLKLQEAMSEAGHVRRNVVPVKKFRVHGCCRTDIDSKSSKHKKCCRKTLDAVDNNFTYLSTRCV</sequence>